<accession>A0A1G9XDM8</accession>
<keyword evidence="3" id="KW-1185">Reference proteome</keyword>
<evidence type="ECO:0000313" key="3">
    <source>
        <dbReference type="Proteomes" id="UP000199107"/>
    </source>
</evidence>
<evidence type="ECO:0000259" key="1">
    <source>
        <dbReference type="SMART" id="SM00922"/>
    </source>
</evidence>
<dbReference type="Gene3D" id="3.30.390.10">
    <property type="entry name" value="Enolase-like, N-terminal domain"/>
    <property type="match status" value="1"/>
</dbReference>
<protein>
    <submittedName>
        <fullName evidence="2">D-glucarate dehydratase</fullName>
    </submittedName>
</protein>
<dbReference type="EMBL" id="FNGH01000031">
    <property type="protein sequence ID" value="SDM94641.1"/>
    <property type="molecule type" value="Genomic_DNA"/>
</dbReference>
<dbReference type="SFLD" id="SFLDG00055">
    <property type="entry name" value="glucarate_dehydratase"/>
    <property type="match status" value="1"/>
</dbReference>
<dbReference type="Pfam" id="PF13378">
    <property type="entry name" value="MR_MLE_C"/>
    <property type="match status" value="1"/>
</dbReference>
<reference evidence="3" key="1">
    <citation type="submission" date="2016-10" db="EMBL/GenBank/DDBJ databases">
        <authorList>
            <person name="Varghese N."/>
            <person name="Submissions S."/>
        </authorList>
    </citation>
    <scope>NUCLEOTIDE SEQUENCE [LARGE SCALE GENOMIC DNA]</scope>
    <source>
        <strain evidence="3">AAP</strain>
    </source>
</reference>
<dbReference type="InterPro" id="IPR029017">
    <property type="entry name" value="Enolase-like_N"/>
</dbReference>
<dbReference type="AlphaFoldDB" id="A0A1G9XDM8"/>
<dbReference type="InterPro" id="IPR036849">
    <property type="entry name" value="Enolase-like_C_sf"/>
</dbReference>
<proteinExistence type="predicted"/>
<evidence type="ECO:0000313" key="2">
    <source>
        <dbReference type="EMBL" id="SDM94641.1"/>
    </source>
</evidence>
<name>A0A1G9XDM8_9GAMM</name>
<dbReference type="InterPro" id="IPR034593">
    <property type="entry name" value="DgoD-like"/>
</dbReference>
<dbReference type="PANTHER" id="PTHR48080">
    <property type="entry name" value="D-GALACTONATE DEHYDRATASE-RELATED"/>
    <property type="match status" value="1"/>
</dbReference>
<gene>
    <name evidence="2" type="ORF">SAMN05192555_1317</name>
</gene>
<dbReference type="PANTHER" id="PTHR48080:SF1">
    <property type="entry name" value="GLUCARATE DEHYDRATASE-RELATED PROTEIN"/>
    <property type="match status" value="1"/>
</dbReference>
<dbReference type="SUPFAM" id="SSF51604">
    <property type="entry name" value="Enolase C-terminal domain-like"/>
    <property type="match status" value="1"/>
</dbReference>
<organism evidence="2 3">
    <name type="scientific">Franzmannia pantelleriensis</name>
    <dbReference type="NCBI Taxonomy" id="48727"/>
    <lineage>
        <taxon>Bacteria</taxon>
        <taxon>Pseudomonadati</taxon>
        <taxon>Pseudomonadota</taxon>
        <taxon>Gammaproteobacteria</taxon>
        <taxon>Oceanospirillales</taxon>
        <taxon>Halomonadaceae</taxon>
        <taxon>Franzmannia</taxon>
    </lineage>
</organism>
<dbReference type="Proteomes" id="UP000199107">
    <property type="component" value="Unassembled WGS sequence"/>
</dbReference>
<dbReference type="SFLD" id="SFLDS00001">
    <property type="entry name" value="Enolase"/>
    <property type="match status" value="1"/>
</dbReference>
<dbReference type="Gene3D" id="3.20.20.120">
    <property type="entry name" value="Enolase-like C-terminal domain"/>
    <property type="match status" value="1"/>
</dbReference>
<dbReference type="SUPFAM" id="SSF54826">
    <property type="entry name" value="Enolase N-terminal domain-like"/>
    <property type="match status" value="1"/>
</dbReference>
<dbReference type="InterPro" id="IPR013342">
    <property type="entry name" value="Mandelate_racemase_C"/>
</dbReference>
<sequence>MLLNIGGAHSPFFTRNILILKDSSGNVGVGEAPGGEVIQRSLEKAQSFVVGSSLGRMKKLVASLSRDGQSKDYEDFGQGAWTFELRVNAVAALEAALLDLLGKHLGVPAAELLGDGKQRDHVEVLGYLFFIGERQATPLEYREGSTDRQHEWYRLRDEKALTSSSIVELAQAAQDRYGFRDFKLKGGVLPGAEEIEVVTELSQVFPEARTTVDPNGAWALQEAITLCRGLKDTLAYVEDPCGAEQGFSGRETLAEFRHATGMPIATNMVATNWREMAHALMLRSVDIPLADPHFWTLSGAIRVSQLCADHGMTWGSHSNNHFDISLAMFAQVGAAAVGKITALDTHWIWQEGDSRLTLDPPEIVDGKLAVGDKPGLGVDIDMSAIEEANKLYNSLPSSGRDDATAMKYLIEGWTFDPKKPAFVR</sequence>
<dbReference type="InterPro" id="IPR029065">
    <property type="entry name" value="Enolase_C-like"/>
</dbReference>
<dbReference type="STRING" id="48727.SAMN05192555_1317"/>
<dbReference type="SMART" id="SM00922">
    <property type="entry name" value="MR_MLE"/>
    <property type="match status" value="1"/>
</dbReference>
<feature type="domain" description="Mandelate racemase/muconate lactonizing enzyme C-terminal" evidence="1">
    <location>
        <begin position="166"/>
        <end position="263"/>
    </location>
</feature>